<accession>A0A0A0EGW0</accession>
<dbReference type="OrthoDB" id="1263265at2"/>
<evidence type="ECO:0000313" key="1">
    <source>
        <dbReference type="EMBL" id="KGM49560.1"/>
    </source>
</evidence>
<dbReference type="Gene3D" id="6.10.280.50">
    <property type="match status" value="1"/>
</dbReference>
<sequence length="83" mass="9649">MSNTPHELHDDFPDFADRITTLKSVDAHFARMAEQYHELNRQIHRSETNIEPIEDLAMISLRKERGALKDKLYAVLKDTQPTS</sequence>
<comment type="caution">
    <text evidence="1">The sequence shown here is derived from an EMBL/GenBank/DDBJ whole genome shotgun (WGS) entry which is preliminary data.</text>
</comment>
<dbReference type="eggNOG" id="COG2841">
    <property type="taxonomic scope" value="Bacteria"/>
</dbReference>
<dbReference type="Pfam" id="PF04325">
    <property type="entry name" value="DUF465"/>
    <property type="match status" value="1"/>
</dbReference>
<reference evidence="1 2" key="1">
    <citation type="journal article" date="2015" name="Antonie Van Leeuwenhoek">
        <title>Pseudooceanicola atlanticus gen. nov. sp. nov., isolated from surface seawater of the Atlantic Ocean and reclassification of Oceanicola batsensis, Oceanicola marinus, Oceanicola nitratireducens, Oceanicola nanhaiensis, Oceanicola antarcticus and Oceanicola flagellatus, as Pseudooceanicola batsensis comb. nov., Pseudooceanicola marinus comb. nov., Pseudooceanicola nitratireducens comb. nov., Pseudooceanicola nanhaiensis comb. nov., Pseudooceanicola antarcticus comb. nov., and Pseudooceanicola flagellatus comb. nov.</title>
        <authorList>
            <person name="Lai Q."/>
            <person name="Li G."/>
            <person name="Liu X."/>
            <person name="Du Y."/>
            <person name="Sun F."/>
            <person name="Shao Z."/>
        </authorList>
    </citation>
    <scope>NUCLEOTIDE SEQUENCE [LARGE SCALE GENOMIC DNA]</scope>
    <source>
        <strain evidence="1 2">22II-s11g</strain>
    </source>
</reference>
<dbReference type="EMBL" id="AQQX01000002">
    <property type="protein sequence ID" value="KGM49560.1"/>
    <property type="molecule type" value="Genomic_DNA"/>
</dbReference>
<gene>
    <name evidence="1" type="ORF">ATO9_05945</name>
</gene>
<dbReference type="InterPro" id="IPR007420">
    <property type="entry name" value="DUF465"/>
</dbReference>
<name>A0A0A0EGW0_9RHOB</name>
<keyword evidence="2" id="KW-1185">Reference proteome</keyword>
<dbReference type="Proteomes" id="UP000030004">
    <property type="component" value="Unassembled WGS sequence"/>
</dbReference>
<proteinExistence type="predicted"/>
<protein>
    <recommendedName>
        <fullName evidence="3">GTP-binding protein</fullName>
    </recommendedName>
</protein>
<dbReference type="RefSeq" id="WP_043746626.1">
    <property type="nucleotide sequence ID" value="NZ_AQQX01000002.1"/>
</dbReference>
<organism evidence="1 2">
    <name type="scientific">Pseudooceanicola atlanticus</name>
    <dbReference type="NCBI Taxonomy" id="1461694"/>
    <lineage>
        <taxon>Bacteria</taxon>
        <taxon>Pseudomonadati</taxon>
        <taxon>Pseudomonadota</taxon>
        <taxon>Alphaproteobacteria</taxon>
        <taxon>Rhodobacterales</taxon>
        <taxon>Paracoccaceae</taxon>
        <taxon>Pseudooceanicola</taxon>
    </lineage>
</organism>
<dbReference type="InterPro" id="IPR038444">
    <property type="entry name" value="DUF465_sf"/>
</dbReference>
<dbReference type="AlphaFoldDB" id="A0A0A0EGW0"/>
<dbReference type="STRING" id="1461694.ATO9_05945"/>
<evidence type="ECO:0008006" key="3">
    <source>
        <dbReference type="Google" id="ProtNLM"/>
    </source>
</evidence>
<evidence type="ECO:0000313" key="2">
    <source>
        <dbReference type="Proteomes" id="UP000030004"/>
    </source>
</evidence>